<dbReference type="RefSeq" id="WP_394414038.1">
    <property type="nucleotide sequence ID" value="NZ_JBIGIC010000009.1"/>
</dbReference>
<evidence type="ECO:0000313" key="1">
    <source>
        <dbReference type="EMBL" id="MFG6488676.1"/>
    </source>
</evidence>
<protein>
    <submittedName>
        <fullName evidence="1">Substrate-binding periplasmic protein</fullName>
    </submittedName>
</protein>
<keyword evidence="2" id="KW-1185">Reference proteome</keyword>
<name>A0ABW7HFJ2_9BURK</name>
<gene>
    <name evidence="1" type="ORF">ACG04R_18470</name>
</gene>
<sequence length="284" mass="31992">MPLRRRELLLSPAALPLAAHAAPRSLRIPHVSPKAELDRSYAAVLLEQALAAAGMPVVLEPTPELIPQNRALQELGRHRRVDVVWTMTSVEREQQALPVRVPIFKGLFGWRLLLATPEVAERLRGVQTLNELRPFSMVSGHEWPDTSILQANGLNVIVSPSYDAMFKQLRLGRADAFPRSVEEIWWELERYGQGLVVVPNLCLHYPAPVYYFVAPDDTVLARAIELGLQRLRASGAMEKLFLQHLGDDLARARLGTRKVIELRNPLLSPQTPLDQPELWFRPQG</sequence>
<reference evidence="1 2" key="1">
    <citation type="submission" date="2024-08" db="EMBL/GenBank/DDBJ databases">
        <authorList>
            <person name="Lu H."/>
        </authorList>
    </citation>
    <scope>NUCLEOTIDE SEQUENCE [LARGE SCALE GENOMIC DNA]</scope>
    <source>
        <strain evidence="1 2">BYS78W</strain>
    </source>
</reference>
<evidence type="ECO:0000313" key="2">
    <source>
        <dbReference type="Proteomes" id="UP001606134"/>
    </source>
</evidence>
<proteinExistence type="predicted"/>
<dbReference type="SUPFAM" id="SSF53850">
    <property type="entry name" value="Periplasmic binding protein-like II"/>
    <property type="match status" value="1"/>
</dbReference>
<dbReference type="EMBL" id="JBIGIC010000009">
    <property type="protein sequence ID" value="MFG6488676.1"/>
    <property type="molecule type" value="Genomic_DNA"/>
</dbReference>
<dbReference type="Proteomes" id="UP001606134">
    <property type="component" value="Unassembled WGS sequence"/>
</dbReference>
<accession>A0ABW7HFJ2</accession>
<comment type="caution">
    <text evidence="1">The sequence shown here is derived from an EMBL/GenBank/DDBJ whole genome shotgun (WGS) entry which is preliminary data.</text>
</comment>
<dbReference type="Gene3D" id="3.40.190.10">
    <property type="entry name" value="Periplasmic binding protein-like II"/>
    <property type="match status" value="2"/>
</dbReference>
<organism evidence="1 2">
    <name type="scientific">Pelomonas candidula</name>
    <dbReference type="NCBI Taxonomy" id="3299025"/>
    <lineage>
        <taxon>Bacteria</taxon>
        <taxon>Pseudomonadati</taxon>
        <taxon>Pseudomonadota</taxon>
        <taxon>Betaproteobacteria</taxon>
        <taxon>Burkholderiales</taxon>
        <taxon>Sphaerotilaceae</taxon>
        <taxon>Roseateles</taxon>
    </lineage>
</organism>